<sequence>MAGVPHRPAAERRLARHFVAASAVSMADAIAYTCASAAEDRAFARLKGADVLCTDGQGRWWLDEAQWRQRRSHRRTRAVLALIAFGAVAAAAALR</sequence>
<name>A0A192D6M1_9SPHN</name>
<dbReference type="RefSeq" id="WP_068352098.1">
    <property type="nucleotide sequence ID" value="NZ_CP016033.1"/>
</dbReference>
<keyword evidence="1" id="KW-1133">Transmembrane helix</keyword>
<keyword evidence="1" id="KW-0812">Transmembrane</keyword>
<accession>A0A192D6M1</accession>
<dbReference type="AlphaFoldDB" id="A0A192D6M1"/>
<evidence type="ECO:0000256" key="1">
    <source>
        <dbReference type="SAM" id="Phobius"/>
    </source>
</evidence>
<dbReference type="EMBL" id="CP016033">
    <property type="protein sequence ID" value="ANK13512.1"/>
    <property type="molecule type" value="Genomic_DNA"/>
</dbReference>
<reference evidence="2 3" key="1">
    <citation type="submission" date="2016-05" db="EMBL/GenBank/DDBJ databases">
        <title>Compelete Genome Sequence of Bacteriochlorophyll-Synthesizing Bacterium Porphyrobacter neustonensis DSM 9434.</title>
        <authorList>
            <person name="Shi X.-L."/>
            <person name="Wu Y.-H."/>
            <person name="Cheng H."/>
            <person name="Xu L."/>
            <person name="Zhang X.-Q."/>
            <person name="Wang C.-S."/>
            <person name="Xu X.-W."/>
        </authorList>
    </citation>
    <scope>NUCLEOTIDE SEQUENCE [LARGE SCALE GENOMIC DNA]</scope>
    <source>
        <strain evidence="2 3">DSM 9434</strain>
    </source>
</reference>
<keyword evidence="1" id="KW-0472">Membrane</keyword>
<feature type="transmembrane region" description="Helical" evidence="1">
    <location>
        <begin position="78"/>
        <end position="94"/>
    </location>
</feature>
<evidence type="ECO:0000313" key="2">
    <source>
        <dbReference type="EMBL" id="ANK13512.1"/>
    </source>
</evidence>
<dbReference type="OrthoDB" id="7391990at2"/>
<organism evidence="2 3">
    <name type="scientific">Erythrobacter neustonensis</name>
    <dbReference type="NCBI Taxonomy" id="1112"/>
    <lineage>
        <taxon>Bacteria</taxon>
        <taxon>Pseudomonadati</taxon>
        <taxon>Pseudomonadota</taxon>
        <taxon>Alphaproteobacteria</taxon>
        <taxon>Sphingomonadales</taxon>
        <taxon>Erythrobacteraceae</taxon>
        <taxon>Erythrobacter/Porphyrobacter group</taxon>
        <taxon>Erythrobacter</taxon>
    </lineage>
</organism>
<dbReference type="STRING" id="1112.A9D12_11840"/>
<dbReference type="KEGG" id="pns:A9D12_11840"/>
<proteinExistence type="predicted"/>
<evidence type="ECO:0000313" key="3">
    <source>
        <dbReference type="Proteomes" id="UP000078263"/>
    </source>
</evidence>
<dbReference type="Proteomes" id="UP000078263">
    <property type="component" value="Chromosome"/>
</dbReference>
<protein>
    <submittedName>
        <fullName evidence="2">Uncharacterized protein</fullName>
    </submittedName>
</protein>
<keyword evidence="3" id="KW-1185">Reference proteome</keyword>
<gene>
    <name evidence="2" type="ORF">A9D12_11840</name>
</gene>